<evidence type="ECO:0000313" key="3">
    <source>
        <dbReference type="EMBL" id="ELZ00725.1"/>
    </source>
</evidence>
<dbReference type="OrthoDB" id="53394at2157"/>
<feature type="region of interest" description="Disordered" evidence="1">
    <location>
        <begin position="59"/>
        <end position="81"/>
    </location>
</feature>
<dbReference type="PATRIC" id="fig|1227491.4.peg.3771"/>
<reference evidence="3 4" key="1">
    <citation type="journal article" date="2014" name="PLoS Genet.">
        <title>Phylogenetically driven sequencing of extremely halophilic archaea reveals strategies for static and dynamic osmo-response.</title>
        <authorList>
            <person name="Becker E.A."/>
            <person name="Seitzer P.M."/>
            <person name="Tritt A."/>
            <person name="Larsen D."/>
            <person name="Krusor M."/>
            <person name="Yao A.I."/>
            <person name="Wu D."/>
            <person name="Madern D."/>
            <person name="Eisen J.A."/>
            <person name="Darling A.E."/>
            <person name="Facciotti M.T."/>
        </authorList>
    </citation>
    <scope>NUCLEOTIDE SEQUENCE [LARGE SCALE GENOMIC DNA]</scope>
    <source>
        <strain evidence="3 4">DSM 13077</strain>
    </source>
</reference>
<comment type="caution">
    <text evidence="3">The sequence shown here is derived from an EMBL/GenBank/DDBJ whole genome shotgun (WGS) entry which is preliminary data.</text>
</comment>
<sequence length="81" mass="9236">MGSGFAYLKLEAEQGGRWFSPSDSSDTQDTEDALSILRCRYARGEIDQTEFERRLNDLLETETPQQAEAYAEKAAIEERSR</sequence>
<accession>M0AQ98</accession>
<dbReference type="Proteomes" id="UP000011591">
    <property type="component" value="Unassembled WGS sequence"/>
</dbReference>
<proteinExistence type="predicted"/>
<evidence type="ECO:0000259" key="2">
    <source>
        <dbReference type="Pfam" id="PF09851"/>
    </source>
</evidence>
<dbReference type="EMBL" id="AOIP01000051">
    <property type="protein sequence ID" value="ELZ00725.1"/>
    <property type="molecule type" value="Genomic_DNA"/>
</dbReference>
<dbReference type="AlphaFoldDB" id="M0AQ98"/>
<evidence type="ECO:0000313" key="4">
    <source>
        <dbReference type="Proteomes" id="UP000011591"/>
    </source>
</evidence>
<feature type="domain" description="SHOCT" evidence="2">
    <location>
        <begin position="32"/>
        <end position="59"/>
    </location>
</feature>
<protein>
    <recommendedName>
        <fullName evidence="2">SHOCT domain-containing protein</fullName>
    </recommendedName>
</protein>
<feature type="compositionally biased region" description="Basic and acidic residues" evidence="1">
    <location>
        <begin position="70"/>
        <end position="81"/>
    </location>
</feature>
<evidence type="ECO:0000256" key="1">
    <source>
        <dbReference type="SAM" id="MobiDB-lite"/>
    </source>
</evidence>
<keyword evidence="4" id="KW-1185">Reference proteome</keyword>
<organism evidence="3 4">
    <name type="scientific">Natrialba aegyptia DSM 13077</name>
    <dbReference type="NCBI Taxonomy" id="1227491"/>
    <lineage>
        <taxon>Archaea</taxon>
        <taxon>Methanobacteriati</taxon>
        <taxon>Methanobacteriota</taxon>
        <taxon>Stenosarchaea group</taxon>
        <taxon>Halobacteria</taxon>
        <taxon>Halobacteriales</taxon>
        <taxon>Natrialbaceae</taxon>
        <taxon>Natrialba</taxon>
    </lineage>
</organism>
<name>M0AQ98_9EURY</name>
<gene>
    <name evidence="3" type="ORF">C480_18557</name>
</gene>
<dbReference type="InterPro" id="IPR018649">
    <property type="entry name" value="SHOCT"/>
</dbReference>
<dbReference type="RefSeq" id="WP_006667103.1">
    <property type="nucleotide sequence ID" value="NZ_AOIP01000051.1"/>
</dbReference>
<dbReference type="Pfam" id="PF09851">
    <property type="entry name" value="SHOCT"/>
    <property type="match status" value="1"/>
</dbReference>